<evidence type="ECO:0008006" key="4">
    <source>
        <dbReference type="Google" id="ProtNLM"/>
    </source>
</evidence>
<dbReference type="Proteomes" id="UP000176787">
    <property type="component" value="Unassembled WGS sequence"/>
</dbReference>
<dbReference type="GO" id="GO:0030246">
    <property type="term" value="F:carbohydrate binding"/>
    <property type="evidence" value="ECO:0007669"/>
    <property type="project" value="InterPro"/>
</dbReference>
<proteinExistence type="predicted"/>
<organism evidence="2 3">
    <name type="scientific">Candidatus Niyogibacteria bacterium RIFCSPLOWO2_12_FULL_41_13</name>
    <dbReference type="NCBI Taxonomy" id="1801726"/>
    <lineage>
        <taxon>Bacteria</taxon>
        <taxon>Candidatus Niyogiibacteriota</taxon>
    </lineage>
</organism>
<dbReference type="CDD" id="cd08547">
    <property type="entry name" value="Type_II_cohesin"/>
    <property type="match status" value="1"/>
</dbReference>
<gene>
    <name evidence="2" type="ORF">A3H02_02420</name>
</gene>
<comment type="caution">
    <text evidence="2">The sequence shown here is derived from an EMBL/GenBank/DDBJ whole genome shotgun (WGS) entry which is preliminary data.</text>
</comment>
<dbReference type="SUPFAM" id="SSF49384">
    <property type="entry name" value="Carbohydrate-binding domain"/>
    <property type="match status" value="1"/>
</dbReference>
<name>A0A1G2F1M4_9BACT</name>
<reference evidence="2 3" key="1">
    <citation type="journal article" date="2016" name="Nat. Commun.">
        <title>Thousands of microbial genomes shed light on interconnected biogeochemical processes in an aquifer system.</title>
        <authorList>
            <person name="Anantharaman K."/>
            <person name="Brown C.T."/>
            <person name="Hug L.A."/>
            <person name="Sharon I."/>
            <person name="Castelle C.J."/>
            <person name="Probst A.J."/>
            <person name="Thomas B.C."/>
            <person name="Singh A."/>
            <person name="Wilkins M.J."/>
            <person name="Karaoz U."/>
            <person name="Brodie E.L."/>
            <person name="Williams K.H."/>
            <person name="Hubbard S.S."/>
            <person name="Banfield J.F."/>
        </authorList>
    </citation>
    <scope>NUCLEOTIDE SEQUENCE [LARGE SCALE GENOMIC DNA]</scope>
</reference>
<feature type="transmembrane region" description="Helical" evidence="1">
    <location>
        <begin position="383"/>
        <end position="411"/>
    </location>
</feature>
<keyword evidence="1" id="KW-0812">Transmembrane</keyword>
<dbReference type="STRING" id="1801726.A3H02_02420"/>
<keyword evidence="1" id="KW-0472">Membrane</keyword>
<sequence length="494" mass="54578">MEEIFKKVKGLLISSALLFIVFGVLPATAEAATLYFSPSSGTHAIGAPFTVSVYISSADQAINAASGVISFPTDKLLVESISKSSSVFSLWVQEPSFSNSAGTVNFEGIVLNPGYIGSVGKVLTLNLRAKSAGLASLNFSSGSVLANDGKGTNILTSLGSASFNFESREIPVAVTAEGVPPAPKISSPTHPDESKWYNNSKPKFVWDLPESVIAARLLYDKNSDSRPTVLYEPPISEKELDEAKDGIYYFHAQLRNKAGWGKISHFKFQIDTVPPEPFAIKFVDGKEIDNSQPTIALEAKDNLSGIDYYKIKIGEGDFFDVRPEISASVLFTLPRQSPDKRTITVQAFDKAGNYAVATDEFIVKPVQPLEIVKESKLGRIQDVWSWTISLFIMAIILAGLVILFLFVFWWGRSRLSLLKKKVSKESKEAEEALHSAIVLLKEDIEKQVKTLETTKRLRNLTDEEEKIIKHFKKDLDDAEKFVRKEIKDIEQEGK</sequence>
<evidence type="ECO:0000313" key="2">
    <source>
        <dbReference type="EMBL" id="OGZ31540.1"/>
    </source>
</evidence>
<keyword evidence="1" id="KW-1133">Transmembrane helix</keyword>
<evidence type="ECO:0000256" key="1">
    <source>
        <dbReference type="SAM" id="Phobius"/>
    </source>
</evidence>
<evidence type="ECO:0000313" key="3">
    <source>
        <dbReference type="Proteomes" id="UP000176787"/>
    </source>
</evidence>
<protein>
    <recommendedName>
        <fullName evidence="4">Cohesin domain-containing protein</fullName>
    </recommendedName>
</protein>
<dbReference type="AlphaFoldDB" id="A0A1G2F1M4"/>
<dbReference type="EMBL" id="MHMS01000025">
    <property type="protein sequence ID" value="OGZ31540.1"/>
    <property type="molecule type" value="Genomic_DNA"/>
</dbReference>
<dbReference type="InterPro" id="IPR008965">
    <property type="entry name" value="CBM2/CBM3_carb-bd_dom_sf"/>
</dbReference>
<accession>A0A1G2F1M4</accession>
<dbReference type="Gene3D" id="2.60.40.680">
    <property type="match status" value="1"/>
</dbReference>